<feature type="chain" id="PRO_5042322500" description="S-adenosylmethionine decarboxylase alpha chain" evidence="18">
    <location>
        <begin position="89"/>
        <end position="404"/>
    </location>
</feature>
<organism evidence="19 20">
    <name type="scientific">Naumovozyma castellii</name>
    <name type="common">Yeast</name>
    <name type="synonym">Saccharomyces castellii</name>
    <dbReference type="NCBI Taxonomy" id="27288"/>
    <lineage>
        <taxon>Eukaryota</taxon>
        <taxon>Fungi</taxon>
        <taxon>Dikarya</taxon>
        <taxon>Ascomycota</taxon>
        <taxon>Saccharomycotina</taxon>
        <taxon>Saccharomycetes</taxon>
        <taxon>Saccharomycetales</taxon>
        <taxon>Saccharomycetaceae</taxon>
        <taxon>Naumovozyma</taxon>
    </lineage>
</organism>
<sequence length="404" mass="47299">MTISIKELTNHSYIDHQLSATLDSTEAFEGPEKLLEIWFYPTISNMKDPAKTLRSINVEKWVHILKLVQCEVLSIKSTKMMDAFLLSESSLFVYDHKITLKTCGTTTTLFCLEELFKIIKDELNWDFKNENGKLEPFKVFYSRRCFMFPAKQHSIHKNWSDEIEYLNKFFANGRSYLVGRNDKGNHWNLYVTDTNKMMIKESPQEQEEQPYNDETLEILMTGLNPNCAQQFVCNRDVKDIKNEPSTNNNKGDADDEGHLLGYNMTKKSGLDKIYNNVKDVSFHHDAFAFTPCGYSSNVVMDEEYYYTLHVTPEKGWSYASFESNVPVNHVSKGEQDNVQVLKHVLNVFQPKEFCLTFFSKEMSNESFTKLMNIVKQVTSYQKKDRIIYDLEDYQLLYMRFERSE</sequence>
<dbReference type="InterPro" id="IPR018166">
    <property type="entry name" value="S-AdoMet_deCO2ase_CS"/>
</dbReference>
<dbReference type="UniPathway" id="UPA00331">
    <property type="reaction ID" value="UER00451"/>
</dbReference>
<dbReference type="EC" id="4.1.1.50" evidence="4"/>
<feature type="site" description="Cleavage (non-hydrolytic); by autolysis" evidence="17">
    <location>
        <begin position="88"/>
        <end position="89"/>
    </location>
</feature>
<comment type="pathway">
    <text evidence="2">Amine and polyamine biosynthesis; S-adenosylmethioninamine biosynthesis; S-adenosylmethioninamine from S-adenosyl-L-methionine: step 1/1.</text>
</comment>
<feature type="chain" id="PRO_5042322499" description="S-adenosylmethionine decarboxylase beta chain" evidence="18">
    <location>
        <begin position="1"/>
        <end position="88"/>
    </location>
</feature>
<feature type="binding site" evidence="15">
    <location>
        <position position="88"/>
    </location>
    <ligand>
        <name>substrate</name>
    </ligand>
</feature>
<keyword evidence="10" id="KW-0865">Zymogen</keyword>
<keyword evidence="8" id="KW-0745">Spermidine biosynthesis</keyword>
<evidence type="ECO:0000313" key="19">
    <source>
        <dbReference type="EMBL" id="CCC69057.1"/>
    </source>
</evidence>
<evidence type="ECO:0000256" key="13">
    <source>
        <dbReference type="ARBA" id="ARBA00023317"/>
    </source>
</evidence>
<reference evidence="19 20" key="1">
    <citation type="journal article" date="2011" name="Proc. Natl. Acad. Sci. U.S.A.">
        <title>Evolutionary erosion of yeast sex chromosomes by mating-type switching accidents.</title>
        <authorList>
            <person name="Gordon J.L."/>
            <person name="Armisen D."/>
            <person name="Proux-Wera E."/>
            <person name="Oheigeartaigh S.S."/>
            <person name="Byrne K.P."/>
            <person name="Wolfe K.H."/>
        </authorList>
    </citation>
    <scope>NUCLEOTIDE SEQUENCE [LARGE SCALE GENOMIC DNA]</scope>
    <source>
        <strain evidence="20">ATCC 76901 / BCRC 22586 / CBS 4309 / NBRC 1992 / NRRL Y-12630</strain>
    </source>
</reference>
<evidence type="ECO:0000256" key="5">
    <source>
        <dbReference type="ARBA" id="ARBA00022691"/>
    </source>
</evidence>
<evidence type="ECO:0000256" key="8">
    <source>
        <dbReference type="ARBA" id="ARBA00023066"/>
    </source>
</evidence>
<dbReference type="Gene3D" id="3.60.90.10">
    <property type="entry name" value="S-adenosylmethionine decarboxylase"/>
    <property type="match status" value="1"/>
</dbReference>
<evidence type="ECO:0000256" key="10">
    <source>
        <dbReference type="ARBA" id="ARBA00023145"/>
    </source>
</evidence>
<name>G0VC50_NAUCA</name>
<evidence type="ECO:0000313" key="20">
    <source>
        <dbReference type="Proteomes" id="UP000001640"/>
    </source>
</evidence>
<dbReference type="PIRSF" id="PIRSF001355">
    <property type="entry name" value="S-AdenosylMet_decarboxylase"/>
    <property type="match status" value="1"/>
</dbReference>
<dbReference type="Proteomes" id="UP000001640">
    <property type="component" value="Chromosome 3"/>
</dbReference>
<dbReference type="GeneID" id="96902643"/>
<dbReference type="FunCoup" id="G0VC50">
    <property type="interactions" value="642"/>
</dbReference>
<evidence type="ECO:0000256" key="2">
    <source>
        <dbReference type="ARBA" id="ARBA00004911"/>
    </source>
</evidence>
<dbReference type="GO" id="GO:0015940">
    <property type="term" value="P:pantothenate biosynthetic process"/>
    <property type="evidence" value="ECO:0007669"/>
    <property type="project" value="EnsemblFungi"/>
</dbReference>
<dbReference type="EMBL" id="HE576754">
    <property type="protein sequence ID" value="CCC69057.1"/>
    <property type="molecule type" value="Genomic_DNA"/>
</dbReference>
<feature type="active site" description="Schiff-base intermediate with substrate; via pyruvic acid" evidence="14">
    <location>
        <position position="89"/>
    </location>
</feature>
<proteinExistence type="inferred from homology"/>
<protein>
    <recommendedName>
        <fullName evidence="4">adenosylmethionine decarboxylase</fullName>
        <ecNumber evidence="4">4.1.1.50</ecNumber>
    </recommendedName>
</protein>
<keyword evidence="11" id="KW-0456">Lyase</keyword>
<feature type="active site" description="Proton acceptor; for processing activity" evidence="14">
    <location>
        <position position="295"/>
    </location>
</feature>
<keyword evidence="20" id="KW-1185">Reference proteome</keyword>
<dbReference type="GO" id="GO:0006597">
    <property type="term" value="P:spermine biosynthetic process"/>
    <property type="evidence" value="ECO:0007669"/>
    <property type="project" value="EnsemblFungi"/>
</dbReference>
<feature type="active site" description="Proton acceptor; for processing activity" evidence="14">
    <location>
        <position position="309"/>
    </location>
</feature>
<dbReference type="PANTHER" id="PTHR11570">
    <property type="entry name" value="S-ADENOSYLMETHIONINE DECARBOXYLASE"/>
    <property type="match status" value="1"/>
</dbReference>
<keyword evidence="7 17" id="KW-0068">Autocatalytic cleavage</keyword>
<keyword evidence="12" id="KW-0704">Schiff base</keyword>
<evidence type="ECO:0000256" key="9">
    <source>
        <dbReference type="ARBA" id="ARBA00023115"/>
    </source>
</evidence>
<dbReference type="OrthoDB" id="1068353at2759"/>
<feature type="modified residue" description="Pyruvic acid (Ser); by autocatalysis" evidence="16">
    <location>
        <position position="89"/>
    </location>
</feature>
<feature type="binding site" evidence="15">
    <location>
        <position position="289"/>
    </location>
    <ligand>
        <name>substrate</name>
    </ligand>
</feature>
<accession>G0VC50</accession>
<dbReference type="InterPro" id="IPR048283">
    <property type="entry name" value="AdoMetDC-like"/>
</dbReference>
<evidence type="ECO:0000256" key="16">
    <source>
        <dbReference type="PIRSR" id="PIRSR001355-3"/>
    </source>
</evidence>
<dbReference type="HOGENOM" id="CLU_023050_0_1_1"/>
<reference key="2">
    <citation type="submission" date="2011-08" db="EMBL/GenBank/DDBJ databases">
        <title>Genome sequence of Naumovozyma castellii.</title>
        <authorList>
            <person name="Gordon J.L."/>
            <person name="Armisen D."/>
            <person name="Proux-Wera E."/>
            <person name="OhEigeartaigh S.S."/>
            <person name="Byrne K.P."/>
            <person name="Wolfe K.H."/>
        </authorList>
    </citation>
    <scope>NUCLEOTIDE SEQUENCE</scope>
    <source>
        <strain>Type strain:CBS 4309</strain>
    </source>
</reference>
<evidence type="ECO:0000256" key="6">
    <source>
        <dbReference type="ARBA" id="ARBA00022793"/>
    </source>
</evidence>
<evidence type="ECO:0000256" key="18">
    <source>
        <dbReference type="PIRSR" id="PIRSR001355-5"/>
    </source>
</evidence>
<dbReference type="KEGG" id="ncs:NCAS_0C00670"/>
<gene>
    <name evidence="19" type="primary">NCAS0C00670</name>
    <name evidence="19" type="ordered locus">NCAS_0C00670</name>
</gene>
<evidence type="ECO:0000256" key="11">
    <source>
        <dbReference type="ARBA" id="ARBA00023239"/>
    </source>
</evidence>
<evidence type="ECO:0000256" key="7">
    <source>
        <dbReference type="ARBA" id="ARBA00022813"/>
    </source>
</evidence>
<evidence type="ECO:0000256" key="3">
    <source>
        <dbReference type="ARBA" id="ARBA00008466"/>
    </source>
</evidence>
<dbReference type="SUPFAM" id="SSF56276">
    <property type="entry name" value="S-adenosylmethionine decarboxylase"/>
    <property type="match status" value="1"/>
</dbReference>
<dbReference type="PANTHER" id="PTHR11570:SF0">
    <property type="entry name" value="S-ADENOSYLMETHIONINE DECARBOXYLASE PROENZYME"/>
    <property type="match status" value="1"/>
</dbReference>
<evidence type="ECO:0000256" key="12">
    <source>
        <dbReference type="ARBA" id="ARBA00023270"/>
    </source>
</evidence>
<dbReference type="OMA" id="WFEESSN"/>
<dbReference type="Pfam" id="PF01536">
    <property type="entry name" value="SAM_decarbox"/>
    <property type="match status" value="1"/>
</dbReference>
<dbReference type="FunFam" id="3.60.90.10:FF:000011">
    <property type="entry name" value="S-adenosylmethionine decarboxylase proenzyme"/>
    <property type="match status" value="1"/>
</dbReference>
<keyword evidence="6" id="KW-0210">Decarboxylase</keyword>
<dbReference type="InterPro" id="IPR001985">
    <property type="entry name" value="S-AdoMet_decarboxylase_euk"/>
</dbReference>
<feature type="binding site" evidence="15">
    <location>
        <position position="28"/>
    </location>
    <ligand>
        <name>substrate</name>
    </ligand>
</feature>
<evidence type="ECO:0000256" key="4">
    <source>
        <dbReference type="ARBA" id="ARBA00012357"/>
    </source>
</evidence>
<dbReference type="STRING" id="1064592.G0VC50"/>
<evidence type="ECO:0000256" key="17">
    <source>
        <dbReference type="PIRSR" id="PIRSR001355-4"/>
    </source>
</evidence>
<keyword evidence="5" id="KW-0949">S-adenosyl-L-methionine</keyword>
<dbReference type="GO" id="GO:0004014">
    <property type="term" value="F:adenosylmethionine decarboxylase activity"/>
    <property type="evidence" value="ECO:0007669"/>
    <property type="project" value="UniProtKB-EC"/>
</dbReference>
<keyword evidence="13" id="KW-0670">Pyruvate</keyword>
<dbReference type="PROSITE" id="PS01336">
    <property type="entry name" value="ADOMETDC"/>
    <property type="match status" value="1"/>
</dbReference>
<keyword evidence="9" id="KW-0620">Polyamine biosynthesis</keyword>
<feature type="binding site" evidence="15">
    <location>
        <position position="313"/>
    </location>
    <ligand>
        <name>substrate</name>
    </ligand>
</feature>
<comment type="cofactor">
    <cofactor evidence="1">
        <name>pyruvate</name>
        <dbReference type="ChEBI" id="CHEBI:15361"/>
    </cofactor>
</comment>
<dbReference type="InterPro" id="IPR016067">
    <property type="entry name" value="S-AdoMet_deCO2ase_core"/>
</dbReference>
<dbReference type="AlphaFoldDB" id="G0VC50"/>
<comment type="similarity">
    <text evidence="3">Belongs to the eukaryotic AdoMetDC family.</text>
</comment>
<feature type="active site" description="Proton donor; for catalytic activity" evidence="14">
    <location>
        <position position="103"/>
    </location>
</feature>
<dbReference type="GO" id="GO:0005829">
    <property type="term" value="C:cytosol"/>
    <property type="evidence" value="ECO:0007669"/>
    <property type="project" value="TreeGrafter"/>
</dbReference>
<dbReference type="GO" id="GO:0008295">
    <property type="term" value="P:spermidine biosynthetic process"/>
    <property type="evidence" value="ECO:0007669"/>
    <property type="project" value="UniProtKB-KW"/>
</dbReference>
<evidence type="ECO:0000256" key="14">
    <source>
        <dbReference type="PIRSR" id="PIRSR001355-1"/>
    </source>
</evidence>
<evidence type="ECO:0000256" key="15">
    <source>
        <dbReference type="PIRSR" id="PIRSR001355-2"/>
    </source>
</evidence>
<evidence type="ECO:0000256" key="1">
    <source>
        <dbReference type="ARBA" id="ARBA00001928"/>
    </source>
</evidence>
<dbReference type="NCBIfam" id="TIGR00535">
    <property type="entry name" value="SAM_DCase"/>
    <property type="match status" value="1"/>
</dbReference>
<dbReference type="InParanoid" id="G0VC50"/>
<dbReference type="eggNOG" id="KOG0788">
    <property type="taxonomic scope" value="Eukaryota"/>
</dbReference>
<dbReference type="RefSeq" id="XP_003675426.1">
    <property type="nucleotide sequence ID" value="XM_003675378.1"/>
</dbReference>